<feature type="transmembrane region" description="Helical" evidence="7">
    <location>
        <begin position="233"/>
        <end position="253"/>
    </location>
</feature>
<dbReference type="Proteomes" id="UP000192940">
    <property type="component" value="Chromosome I"/>
</dbReference>
<keyword evidence="2 7" id="KW-0813">Transport</keyword>
<dbReference type="InterPro" id="IPR000515">
    <property type="entry name" value="MetI-like"/>
</dbReference>
<dbReference type="SUPFAM" id="SSF161098">
    <property type="entry name" value="MetI-like"/>
    <property type="match status" value="1"/>
</dbReference>
<evidence type="ECO:0000256" key="2">
    <source>
        <dbReference type="ARBA" id="ARBA00022448"/>
    </source>
</evidence>
<feature type="transmembrane region" description="Helical" evidence="7">
    <location>
        <begin position="110"/>
        <end position="130"/>
    </location>
</feature>
<sequence length="272" mass="29753">MNPSYTKIPRTKPKSGSFWRKVLPYLLAVGSLLAIWQITALFLPSYLLPDVPDVFVRLFSSIQDPEFRGHIGDSLIRLLWGYPLACVFGALLGLIGGISKGFAVYLRSLISILQAIPPITWVPFFVILLGFGNKTIITVIIIASFFPMALSVLNATEGVNRTHLELARVMGASRRQLLAKVFAPESLPAFVTGAQVAFGNAWRSLIAAEMVGGAMAGLGFYSRWRGEVADMEGVLMSIIVIGTIAALLDLVLLEGLKRKLLRYRYVQPGGDE</sequence>
<reference evidence="9 10" key="1">
    <citation type="submission" date="2017-04" db="EMBL/GenBank/DDBJ databases">
        <authorList>
            <person name="Afonso C.L."/>
            <person name="Miller P.J."/>
            <person name="Scott M.A."/>
            <person name="Spackman E."/>
            <person name="Goraichik I."/>
            <person name="Dimitrov K.M."/>
            <person name="Suarez D.L."/>
            <person name="Swayne D.E."/>
        </authorList>
    </citation>
    <scope>NUCLEOTIDE SEQUENCE [LARGE SCALE GENOMIC DNA]</scope>
    <source>
        <strain evidence="9 10">N3/975</strain>
    </source>
</reference>
<keyword evidence="4 7" id="KW-0812">Transmembrane</keyword>
<dbReference type="EMBL" id="LT840184">
    <property type="protein sequence ID" value="SMF65607.1"/>
    <property type="molecule type" value="Genomic_DNA"/>
</dbReference>
<dbReference type="InterPro" id="IPR035906">
    <property type="entry name" value="MetI-like_sf"/>
</dbReference>
<evidence type="ECO:0000256" key="1">
    <source>
        <dbReference type="ARBA" id="ARBA00004651"/>
    </source>
</evidence>
<evidence type="ECO:0000256" key="5">
    <source>
        <dbReference type="ARBA" id="ARBA00022989"/>
    </source>
</evidence>
<keyword evidence="10" id="KW-1185">Reference proteome</keyword>
<dbReference type="PANTHER" id="PTHR30151">
    <property type="entry name" value="ALKANE SULFONATE ABC TRANSPORTER-RELATED, MEMBRANE SUBUNIT"/>
    <property type="match status" value="1"/>
</dbReference>
<comment type="similarity">
    <text evidence="7">Belongs to the binding-protein-dependent transport system permease family.</text>
</comment>
<feature type="transmembrane region" description="Helical" evidence="7">
    <location>
        <begin position="136"/>
        <end position="156"/>
    </location>
</feature>
<protein>
    <submittedName>
        <fullName evidence="9">NitT/TauT family transport system permease protein</fullName>
    </submittedName>
</protein>
<dbReference type="GO" id="GO:0055085">
    <property type="term" value="P:transmembrane transport"/>
    <property type="evidence" value="ECO:0007669"/>
    <property type="project" value="InterPro"/>
</dbReference>
<feature type="domain" description="ABC transmembrane type-1" evidence="8">
    <location>
        <begin position="71"/>
        <end position="252"/>
    </location>
</feature>
<gene>
    <name evidence="9" type="ORF">SAMN05661091_0182</name>
</gene>
<evidence type="ECO:0000256" key="4">
    <source>
        <dbReference type="ARBA" id="ARBA00022692"/>
    </source>
</evidence>
<dbReference type="STRING" id="1313296.SAMN05661091_0182"/>
<dbReference type="Gene3D" id="1.10.3720.10">
    <property type="entry name" value="MetI-like"/>
    <property type="match status" value="1"/>
</dbReference>
<organism evidence="9 10">
    <name type="scientific">Paenibacillus uliginis N3/975</name>
    <dbReference type="NCBI Taxonomy" id="1313296"/>
    <lineage>
        <taxon>Bacteria</taxon>
        <taxon>Bacillati</taxon>
        <taxon>Bacillota</taxon>
        <taxon>Bacilli</taxon>
        <taxon>Bacillales</taxon>
        <taxon>Paenibacillaceae</taxon>
        <taxon>Paenibacillus</taxon>
    </lineage>
</organism>
<feature type="transmembrane region" description="Helical" evidence="7">
    <location>
        <begin position="204"/>
        <end position="221"/>
    </location>
</feature>
<evidence type="ECO:0000256" key="3">
    <source>
        <dbReference type="ARBA" id="ARBA00022475"/>
    </source>
</evidence>
<feature type="transmembrane region" description="Helical" evidence="7">
    <location>
        <begin position="79"/>
        <end position="98"/>
    </location>
</feature>
<comment type="subcellular location">
    <subcellularLocation>
        <location evidence="1 7">Cell membrane</location>
        <topology evidence="1 7">Multi-pass membrane protein</topology>
    </subcellularLocation>
</comment>
<evidence type="ECO:0000313" key="9">
    <source>
        <dbReference type="EMBL" id="SMF65607.1"/>
    </source>
</evidence>
<evidence type="ECO:0000256" key="6">
    <source>
        <dbReference type="ARBA" id="ARBA00023136"/>
    </source>
</evidence>
<accession>A0A1X7G934</accession>
<evidence type="ECO:0000259" key="8">
    <source>
        <dbReference type="PROSITE" id="PS50928"/>
    </source>
</evidence>
<name>A0A1X7G934_9BACL</name>
<dbReference type="Pfam" id="PF00528">
    <property type="entry name" value="BPD_transp_1"/>
    <property type="match status" value="1"/>
</dbReference>
<feature type="transmembrane region" description="Helical" evidence="7">
    <location>
        <begin position="22"/>
        <end position="43"/>
    </location>
</feature>
<dbReference type="RefSeq" id="WP_244562916.1">
    <property type="nucleotide sequence ID" value="NZ_LT840184.1"/>
</dbReference>
<dbReference type="CDD" id="cd06261">
    <property type="entry name" value="TM_PBP2"/>
    <property type="match status" value="1"/>
</dbReference>
<keyword evidence="5 7" id="KW-1133">Transmembrane helix</keyword>
<evidence type="ECO:0000256" key="7">
    <source>
        <dbReference type="RuleBase" id="RU363032"/>
    </source>
</evidence>
<dbReference type="AlphaFoldDB" id="A0A1X7G934"/>
<dbReference type="PANTHER" id="PTHR30151:SF0">
    <property type="entry name" value="ABC TRANSPORTER PERMEASE PROTEIN MJ0413-RELATED"/>
    <property type="match status" value="1"/>
</dbReference>
<keyword evidence="6 7" id="KW-0472">Membrane</keyword>
<dbReference type="PROSITE" id="PS50928">
    <property type="entry name" value="ABC_TM1"/>
    <property type="match status" value="1"/>
</dbReference>
<keyword evidence="3" id="KW-1003">Cell membrane</keyword>
<evidence type="ECO:0000313" key="10">
    <source>
        <dbReference type="Proteomes" id="UP000192940"/>
    </source>
</evidence>
<dbReference type="GO" id="GO:0005886">
    <property type="term" value="C:plasma membrane"/>
    <property type="evidence" value="ECO:0007669"/>
    <property type="project" value="UniProtKB-SubCell"/>
</dbReference>
<proteinExistence type="inferred from homology"/>